<protein>
    <submittedName>
        <fullName evidence="3">Uncharacterized protein</fullName>
    </submittedName>
</protein>
<dbReference type="Gramene" id="TraesROB_scaffold_036412_01G000100.1">
    <property type="protein sequence ID" value="TraesROB_scaffold_036412_01G000100.1"/>
    <property type="gene ID" value="TraesROB_scaffold_036412_01G000100"/>
</dbReference>
<dbReference type="InterPro" id="IPR011990">
    <property type="entry name" value="TPR-like_helical_dom_sf"/>
</dbReference>
<dbReference type="Proteomes" id="UP000019116">
    <property type="component" value="Chromosome 3B"/>
</dbReference>
<proteinExistence type="predicted"/>
<dbReference type="Gramene" id="TraesRN3B0100255900.1">
    <property type="protein sequence ID" value="TraesRN3B0100255900.1"/>
    <property type="gene ID" value="TraesRN3B0100255900"/>
</dbReference>
<accession>A0A3B6FGS0</accession>
<evidence type="ECO:0000313" key="3">
    <source>
        <dbReference type="EnsemblPlants" id="TraesCS3B02G113576.1.cds1"/>
    </source>
</evidence>
<evidence type="ECO:0000313" key="4">
    <source>
        <dbReference type="Proteomes" id="UP000019116"/>
    </source>
</evidence>
<dbReference type="GO" id="GO:0099402">
    <property type="term" value="P:plant organ development"/>
    <property type="evidence" value="ECO:0007669"/>
    <property type="project" value="UniProtKB-ARBA"/>
</dbReference>
<dbReference type="InterPro" id="IPR046960">
    <property type="entry name" value="PPR_At4g14850-like_plant"/>
</dbReference>
<dbReference type="InterPro" id="IPR002885">
    <property type="entry name" value="PPR_rpt"/>
</dbReference>
<keyword evidence="1" id="KW-0677">Repeat</keyword>
<dbReference type="Gramene" id="TraesCAD_scaffold_102334_01G000100.1">
    <property type="protein sequence ID" value="TraesCAD_scaffold_102334_01G000100.1"/>
    <property type="gene ID" value="TraesCAD_scaffold_102334_01G000100"/>
</dbReference>
<sequence>NKNSFSWNIIMSCLLENRHGEDALRISVHLVRLEGNVKPCVSTYTTALHICSVLALLVLSAQVHARTVKNSLCCGSSAFLCNSLISMYSSCGMTRDLQQVFNQTRVRDTVSWNSVIQGLGQNGLGKQALVAAERALELKMYNGSTFIAILRSCSHAGLVPEGLGYFNSMTEKYGVERALDHCINVIDLLGRAGKLEEAHALLQNMLFPSNVLAWSTLLHSCLAHKDSPVGSIAARQLEALQPDGSGNYKRLVFGCGEASEVNAAPLERSGDVKSALHMPGCSWVT</sequence>
<reference evidence="3" key="1">
    <citation type="submission" date="2018-08" db="EMBL/GenBank/DDBJ databases">
        <authorList>
            <person name="Rossello M."/>
        </authorList>
    </citation>
    <scope>NUCLEOTIDE SEQUENCE [LARGE SCALE GENOMIC DNA]</scope>
    <source>
        <strain evidence="3">cv. Chinese Spring</strain>
    </source>
</reference>
<dbReference type="Gramene" id="TraesCS3B03G0258800.1">
    <property type="protein sequence ID" value="TraesCS3B03G0258800.1.CDS1"/>
    <property type="gene ID" value="TraesCS3B03G0258800"/>
</dbReference>
<name>A0A3B6FGS0_WHEAT</name>
<keyword evidence="4" id="KW-1185">Reference proteome</keyword>
<evidence type="ECO:0000256" key="2">
    <source>
        <dbReference type="ARBA" id="ARBA00022946"/>
    </source>
</evidence>
<organism evidence="3">
    <name type="scientific">Triticum aestivum</name>
    <name type="common">Wheat</name>
    <dbReference type="NCBI Taxonomy" id="4565"/>
    <lineage>
        <taxon>Eukaryota</taxon>
        <taxon>Viridiplantae</taxon>
        <taxon>Streptophyta</taxon>
        <taxon>Embryophyta</taxon>
        <taxon>Tracheophyta</taxon>
        <taxon>Spermatophyta</taxon>
        <taxon>Magnoliopsida</taxon>
        <taxon>Liliopsida</taxon>
        <taxon>Poales</taxon>
        <taxon>Poaceae</taxon>
        <taxon>BOP clade</taxon>
        <taxon>Pooideae</taxon>
        <taxon>Triticodae</taxon>
        <taxon>Triticeae</taxon>
        <taxon>Triticinae</taxon>
        <taxon>Triticum</taxon>
    </lineage>
</organism>
<dbReference type="Gramene" id="TraesCS3B02G113576.1">
    <property type="protein sequence ID" value="TraesCS3B02G113576.1.cds1"/>
    <property type="gene ID" value="TraesCS3B02G113576"/>
</dbReference>
<keyword evidence="2" id="KW-0809">Transit peptide</keyword>
<reference evidence="3" key="2">
    <citation type="submission" date="2018-10" db="UniProtKB">
        <authorList>
            <consortium name="EnsemblPlants"/>
        </authorList>
    </citation>
    <scope>IDENTIFICATION</scope>
</reference>
<dbReference type="PANTHER" id="PTHR47926:SF533">
    <property type="entry name" value="DYW DOMAIN-CONTAINING PROTEIN"/>
    <property type="match status" value="1"/>
</dbReference>
<dbReference type="EnsemblPlants" id="TraesCS3B02G113576.1">
    <property type="protein sequence ID" value="TraesCS3B02G113576.1.cds1"/>
    <property type="gene ID" value="TraesCS3B02G113576"/>
</dbReference>
<evidence type="ECO:0000256" key="1">
    <source>
        <dbReference type="ARBA" id="ARBA00022737"/>
    </source>
</evidence>
<dbReference type="GO" id="GO:0009451">
    <property type="term" value="P:RNA modification"/>
    <property type="evidence" value="ECO:0007669"/>
    <property type="project" value="InterPro"/>
</dbReference>
<dbReference type="GO" id="GO:0003723">
    <property type="term" value="F:RNA binding"/>
    <property type="evidence" value="ECO:0007669"/>
    <property type="project" value="InterPro"/>
</dbReference>
<dbReference type="OrthoDB" id="185373at2759"/>
<dbReference type="Gramene" id="TraesWEE_scaffold_058007_01G000200.1">
    <property type="protein sequence ID" value="TraesWEE_scaffold_058007_01G000200.1"/>
    <property type="gene ID" value="TraesWEE_scaffold_058007_01G000200"/>
</dbReference>
<dbReference type="AlphaFoldDB" id="A0A3B6FGS0"/>
<dbReference type="FunFam" id="1.25.40.10:FF:000158">
    <property type="entry name" value="pentatricopeptide repeat-containing protein At2g33680"/>
    <property type="match status" value="1"/>
</dbReference>
<dbReference type="Gene3D" id="1.25.40.10">
    <property type="entry name" value="Tetratricopeptide repeat domain"/>
    <property type="match status" value="2"/>
</dbReference>
<dbReference type="SMR" id="A0A3B6FGS0"/>
<dbReference type="STRING" id="4565.A0A3B6FGS0"/>
<dbReference type="PANTHER" id="PTHR47926">
    <property type="entry name" value="PENTATRICOPEPTIDE REPEAT-CONTAINING PROTEIN"/>
    <property type="match status" value="1"/>
</dbReference>
<dbReference type="Pfam" id="PF01535">
    <property type="entry name" value="PPR"/>
    <property type="match status" value="4"/>
</dbReference>